<dbReference type="InterPro" id="IPR029472">
    <property type="entry name" value="Copia-like_N"/>
</dbReference>
<dbReference type="Pfam" id="PF25597">
    <property type="entry name" value="SH3_retrovirus"/>
    <property type="match status" value="1"/>
</dbReference>
<dbReference type="Proteomes" id="UP000257109">
    <property type="component" value="Unassembled WGS sequence"/>
</dbReference>
<evidence type="ECO:0000259" key="3">
    <source>
        <dbReference type="Pfam" id="PF14244"/>
    </source>
</evidence>
<evidence type="ECO:0000256" key="1">
    <source>
        <dbReference type="SAM" id="Phobius"/>
    </source>
</evidence>
<dbReference type="PANTHER" id="PTHR37610">
    <property type="entry name" value="CCHC-TYPE DOMAIN-CONTAINING PROTEIN"/>
    <property type="match status" value="1"/>
</dbReference>
<dbReference type="PANTHER" id="PTHR37610:SF97">
    <property type="entry name" value="RETROTRANSPOSON GAG DOMAIN-CONTAINING PROTEIN"/>
    <property type="match status" value="1"/>
</dbReference>
<keyword evidence="1" id="KW-0812">Transmembrane</keyword>
<dbReference type="InterPro" id="IPR057670">
    <property type="entry name" value="SH3_retrovirus"/>
</dbReference>
<evidence type="ECO:0000313" key="5">
    <source>
        <dbReference type="EMBL" id="RDX75373.1"/>
    </source>
</evidence>
<protein>
    <submittedName>
        <fullName evidence="5">Uncharacterized protein</fullName>
    </submittedName>
</protein>
<comment type="caution">
    <text evidence="5">The sequence shown here is derived from an EMBL/GenBank/DDBJ whole genome shotgun (WGS) entry which is preliminary data.</text>
</comment>
<evidence type="ECO:0000256" key="2">
    <source>
        <dbReference type="SAM" id="SignalP"/>
    </source>
</evidence>
<feature type="domain" description="Retrotransposon Copia-like N-terminal" evidence="3">
    <location>
        <begin position="22"/>
        <end position="54"/>
    </location>
</feature>
<reference evidence="5" key="1">
    <citation type="submission" date="2018-05" db="EMBL/GenBank/DDBJ databases">
        <title>Draft genome of Mucuna pruriens seed.</title>
        <authorList>
            <person name="Nnadi N.E."/>
            <person name="Vos R."/>
            <person name="Hasami M.H."/>
            <person name="Devisetty U.K."/>
            <person name="Aguiy J.C."/>
        </authorList>
    </citation>
    <scope>NUCLEOTIDE SEQUENCE [LARGE SCALE GENOMIC DNA]</scope>
    <source>
        <strain evidence="5">JCA_2017</strain>
    </source>
</reference>
<feature type="chain" id="PRO_5016977678" evidence="2">
    <location>
        <begin position="24"/>
        <end position="261"/>
    </location>
</feature>
<name>A0A371FB80_MUCPR</name>
<feature type="domain" description="Retroviral polymerase SH3-like" evidence="4">
    <location>
        <begin position="210"/>
        <end position="261"/>
    </location>
</feature>
<keyword evidence="2" id="KW-0732">Signal</keyword>
<evidence type="ECO:0000313" key="6">
    <source>
        <dbReference type="Proteomes" id="UP000257109"/>
    </source>
</evidence>
<dbReference type="AlphaFoldDB" id="A0A371FB80"/>
<dbReference type="Pfam" id="PF14244">
    <property type="entry name" value="Retrotran_gag_3"/>
    <property type="match status" value="1"/>
</dbReference>
<sequence length="261" mass="29966">MHGSSSPLLQRLTLKLFVHPCSSSDNYNSWCKSTHMTLITKYKLDFVDGSILAPLKVDQLHHLWLHINNIITSWLSNSISKEIILSTNVEIWQDLKDCFQQHNKPHKISLLPRLSQFERNLESICQFVVANVDIGLNNFLSNQRSNYSLSFTSDTFLIQDKHQLKHHYPFGENACPWLYFLSIELLLAALMIVILSSCCTIKHSINVFGCLCFVSTISTTKSKFSPHAIPCTFMGYPIGIKGYKVYDPNTRKFLISRYVIF</sequence>
<accession>A0A371FB80</accession>
<keyword evidence="6" id="KW-1185">Reference proteome</keyword>
<organism evidence="5 6">
    <name type="scientific">Mucuna pruriens</name>
    <name type="common">Velvet bean</name>
    <name type="synonym">Dolichos pruriens</name>
    <dbReference type="NCBI Taxonomy" id="157652"/>
    <lineage>
        <taxon>Eukaryota</taxon>
        <taxon>Viridiplantae</taxon>
        <taxon>Streptophyta</taxon>
        <taxon>Embryophyta</taxon>
        <taxon>Tracheophyta</taxon>
        <taxon>Spermatophyta</taxon>
        <taxon>Magnoliopsida</taxon>
        <taxon>eudicotyledons</taxon>
        <taxon>Gunneridae</taxon>
        <taxon>Pentapetalae</taxon>
        <taxon>rosids</taxon>
        <taxon>fabids</taxon>
        <taxon>Fabales</taxon>
        <taxon>Fabaceae</taxon>
        <taxon>Papilionoideae</taxon>
        <taxon>50 kb inversion clade</taxon>
        <taxon>NPAAA clade</taxon>
        <taxon>indigoferoid/millettioid clade</taxon>
        <taxon>Phaseoleae</taxon>
        <taxon>Mucuna</taxon>
    </lineage>
</organism>
<proteinExistence type="predicted"/>
<gene>
    <name evidence="5" type="ORF">CR513_44749</name>
</gene>
<dbReference type="EMBL" id="QJKJ01009862">
    <property type="protein sequence ID" value="RDX75373.1"/>
    <property type="molecule type" value="Genomic_DNA"/>
</dbReference>
<feature type="transmembrane region" description="Helical" evidence="1">
    <location>
        <begin position="177"/>
        <end position="195"/>
    </location>
</feature>
<keyword evidence="1" id="KW-1133">Transmembrane helix</keyword>
<evidence type="ECO:0000259" key="4">
    <source>
        <dbReference type="Pfam" id="PF25597"/>
    </source>
</evidence>
<keyword evidence="1" id="KW-0472">Membrane</keyword>
<feature type="non-terminal residue" evidence="5">
    <location>
        <position position="1"/>
    </location>
</feature>
<dbReference type="OrthoDB" id="5544992at2759"/>
<feature type="signal peptide" evidence="2">
    <location>
        <begin position="1"/>
        <end position="23"/>
    </location>
</feature>